<evidence type="ECO:0000259" key="2">
    <source>
        <dbReference type="Pfam" id="PF01636"/>
    </source>
</evidence>
<feature type="domain" description="Aminoglycoside phosphotransferase" evidence="2">
    <location>
        <begin position="405"/>
        <end position="661"/>
    </location>
</feature>
<gene>
    <name evidence="3" type="ORF">P280DRAFT_520292</name>
</gene>
<dbReference type="InterPro" id="IPR011009">
    <property type="entry name" value="Kinase-like_dom_sf"/>
</dbReference>
<dbReference type="AlphaFoldDB" id="A0A6A6RTC6"/>
<organism evidence="3 4">
    <name type="scientific">Massarina eburnea CBS 473.64</name>
    <dbReference type="NCBI Taxonomy" id="1395130"/>
    <lineage>
        <taxon>Eukaryota</taxon>
        <taxon>Fungi</taxon>
        <taxon>Dikarya</taxon>
        <taxon>Ascomycota</taxon>
        <taxon>Pezizomycotina</taxon>
        <taxon>Dothideomycetes</taxon>
        <taxon>Pleosporomycetidae</taxon>
        <taxon>Pleosporales</taxon>
        <taxon>Massarineae</taxon>
        <taxon>Massarinaceae</taxon>
        <taxon>Massarina</taxon>
    </lineage>
</organism>
<dbReference type="Pfam" id="PF01636">
    <property type="entry name" value="APH"/>
    <property type="match status" value="1"/>
</dbReference>
<evidence type="ECO:0000256" key="1">
    <source>
        <dbReference type="SAM" id="MobiDB-lite"/>
    </source>
</evidence>
<dbReference type="SUPFAM" id="SSF56112">
    <property type="entry name" value="Protein kinase-like (PK-like)"/>
    <property type="match status" value="1"/>
</dbReference>
<feature type="region of interest" description="Disordered" evidence="1">
    <location>
        <begin position="247"/>
        <end position="281"/>
    </location>
</feature>
<dbReference type="PANTHER" id="PTHR21310">
    <property type="entry name" value="AMINOGLYCOSIDE PHOSPHOTRANSFERASE-RELATED-RELATED"/>
    <property type="match status" value="1"/>
</dbReference>
<name>A0A6A6RTC6_9PLEO</name>
<sequence length="797" mass="87749">MLHPRALNHSLNHSLNHPLNHPLNHTGPLFTRTDSYTTRPTTTSILHPSNTMFGLRALDGINGINANWWHTNGVKPSDIALPPRPKPFVQPGMPLSTSRLGFTTADKVNTGFNSVKNVQAANALWVPILGQLKYDVEKLVARAETRSAQAQGWNDFCEIFQEPVTKYYGLSTYVLSSAEDSGHHGVRSAAATIAAKAFLAQVQLLLGGLLGVTAAPTLAQIYGVAAYATLQRQLSLSSASIVERTSIPQSPVPTIDSSSNDVSHAPSSQSSPPSSPSVGAQKSLPNGCGAYLKGFEKGFALGSRISSDRVPNVDIQTPPAAPEVPIKQVHFQCEGLVNPGFYDGQERVSSVNSTNTVGSVSKYSLIAVLVQHLEITWRFAFEPGAIVWNPNTTSAGSFHRVEFVTVAKGPSQGTYVIKIPHAGLPETWNALDAMNLESEVLTMKLIHEYTNVPIPQIFGYNPWFEGDGESPNHLGAPYILMSAVKGVPAYKIWDEGDKGKRERFVRSLAETMSGLGAVSFDRTGVLEGYSPLQQARVGHVYTWHYDGVNKHNDGQAWEHLKTQPTFDSAKRYYEYFFAARFPFLERSDSQESHDKEEAGMMDGIRELMRMILQIPSFQKSCTGDQTQETMVLKHDDLNFQNIMCDNTGQVTGIIDWDKARIVPRNIGYAALPLFFIPDYFSGFGANDRRLQMTISDLDKYRRLYAETMIEKTGPDGDGKITLNSGWYQAIDALLNGHAWQSDAADLFKKILRESEQLRRLPIDEICWELGTGGNGLIGHELVQREILEVLGSACLAK</sequence>
<reference evidence="3" key="1">
    <citation type="journal article" date="2020" name="Stud. Mycol.">
        <title>101 Dothideomycetes genomes: a test case for predicting lifestyles and emergence of pathogens.</title>
        <authorList>
            <person name="Haridas S."/>
            <person name="Albert R."/>
            <person name="Binder M."/>
            <person name="Bloem J."/>
            <person name="Labutti K."/>
            <person name="Salamov A."/>
            <person name="Andreopoulos B."/>
            <person name="Baker S."/>
            <person name="Barry K."/>
            <person name="Bills G."/>
            <person name="Bluhm B."/>
            <person name="Cannon C."/>
            <person name="Castanera R."/>
            <person name="Culley D."/>
            <person name="Daum C."/>
            <person name="Ezra D."/>
            <person name="Gonzalez J."/>
            <person name="Henrissat B."/>
            <person name="Kuo A."/>
            <person name="Liang C."/>
            <person name="Lipzen A."/>
            <person name="Lutzoni F."/>
            <person name="Magnuson J."/>
            <person name="Mondo S."/>
            <person name="Nolan M."/>
            <person name="Ohm R."/>
            <person name="Pangilinan J."/>
            <person name="Park H.-J."/>
            <person name="Ramirez L."/>
            <person name="Alfaro M."/>
            <person name="Sun H."/>
            <person name="Tritt A."/>
            <person name="Yoshinaga Y."/>
            <person name="Zwiers L.-H."/>
            <person name="Turgeon B."/>
            <person name="Goodwin S."/>
            <person name="Spatafora J."/>
            <person name="Crous P."/>
            <person name="Grigoriev I."/>
        </authorList>
    </citation>
    <scope>NUCLEOTIDE SEQUENCE</scope>
    <source>
        <strain evidence="3">CBS 473.64</strain>
    </source>
</reference>
<protein>
    <recommendedName>
        <fullName evidence="2">Aminoglycoside phosphotransferase domain-containing protein</fullName>
    </recommendedName>
</protein>
<dbReference type="Gene3D" id="3.90.1200.10">
    <property type="match status" value="1"/>
</dbReference>
<dbReference type="EMBL" id="MU006790">
    <property type="protein sequence ID" value="KAF2638272.1"/>
    <property type="molecule type" value="Genomic_DNA"/>
</dbReference>
<evidence type="ECO:0000313" key="3">
    <source>
        <dbReference type="EMBL" id="KAF2638272.1"/>
    </source>
</evidence>
<accession>A0A6A6RTC6</accession>
<dbReference type="PANTHER" id="PTHR21310:SF51">
    <property type="entry name" value="AMINOGLYCOSIDE PHOSPHOTRANSFERASE DOMAIN-CONTAINING PROTEIN"/>
    <property type="match status" value="1"/>
</dbReference>
<keyword evidence="4" id="KW-1185">Reference proteome</keyword>
<evidence type="ECO:0000313" key="4">
    <source>
        <dbReference type="Proteomes" id="UP000799753"/>
    </source>
</evidence>
<proteinExistence type="predicted"/>
<dbReference type="InterPro" id="IPR051678">
    <property type="entry name" value="AGP_Transferase"/>
</dbReference>
<dbReference type="Proteomes" id="UP000799753">
    <property type="component" value="Unassembled WGS sequence"/>
</dbReference>
<dbReference type="OrthoDB" id="10003767at2759"/>
<dbReference type="InterPro" id="IPR002575">
    <property type="entry name" value="Aminoglycoside_PTrfase"/>
</dbReference>